<accession>A0A921IP89</accession>
<dbReference type="InterPro" id="IPR001650">
    <property type="entry name" value="Helicase_C-like"/>
</dbReference>
<dbReference type="PROSITE" id="PS51194">
    <property type="entry name" value="HELICASE_CTER"/>
    <property type="match status" value="1"/>
</dbReference>
<keyword evidence="4" id="KW-0547">Nucleotide-binding</keyword>
<keyword evidence="1" id="KW-0175">Coiled coil</keyword>
<protein>
    <submittedName>
        <fullName evidence="4">Helicase C-terminal domain-containing protein</fullName>
    </submittedName>
</protein>
<name>A0A921IP89_9FIRM</name>
<feature type="coiled-coil region" evidence="1">
    <location>
        <begin position="405"/>
        <end position="432"/>
    </location>
</feature>
<dbReference type="GO" id="GO:0004386">
    <property type="term" value="F:helicase activity"/>
    <property type="evidence" value="ECO:0007669"/>
    <property type="project" value="UniProtKB-KW"/>
</dbReference>
<dbReference type="PANTHER" id="PTHR41313:SF1">
    <property type="entry name" value="DNA METHYLASE ADENINE-SPECIFIC DOMAIN-CONTAINING PROTEIN"/>
    <property type="match status" value="1"/>
</dbReference>
<dbReference type="EMBL" id="DYVE01000332">
    <property type="protein sequence ID" value="HJG29557.1"/>
    <property type="molecule type" value="Genomic_DNA"/>
</dbReference>
<organism evidence="4 5">
    <name type="scientific">Subdoligranulum variabile</name>
    <dbReference type="NCBI Taxonomy" id="214851"/>
    <lineage>
        <taxon>Bacteria</taxon>
        <taxon>Bacillati</taxon>
        <taxon>Bacillota</taxon>
        <taxon>Clostridia</taxon>
        <taxon>Eubacteriales</taxon>
        <taxon>Oscillospiraceae</taxon>
        <taxon>Subdoligranulum</taxon>
    </lineage>
</organism>
<gene>
    <name evidence="4" type="ORF">K8V20_13045</name>
</gene>
<dbReference type="SMART" id="SM00490">
    <property type="entry name" value="HELICc"/>
    <property type="match status" value="1"/>
</dbReference>
<dbReference type="SUPFAM" id="SSF52540">
    <property type="entry name" value="P-loop containing nucleoside triphosphate hydrolases"/>
    <property type="match status" value="1"/>
</dbReference>
<reference evidence="4" key="1">
    <citation type="journal article" date="2021" name="PeerJ">
        <title>Extensive microbial diversity within the chicken gut microbiome revealed by metagenomics and culture.</title>
        <authorList>
            <person name="Gilroy R."/>
            <person name="Ravi A."/>
            <person name="Getino M."/>
            <person name="Pursley I."/>
            <person name="Horton D.L."/>
            <person name="Alikhan N.F."/>
            <person name="Baker D."/>
            <person name="Gharbi K."/>
            <person name="Hall N."/>
            <person name="Watson M."/>
            <person name="Adriaenssens E.M."/>
            <person name="Foster-Nyarko E."/>
            <person name="Jarju S."/>
            <person name="Secka A."/>
            <person name="Antonio M."/>
            <person name="Oren A."/>
            <person name="Chaudhuri R.R."/>
            <person name="La Ragione R."/>
            <person name="Hildebrand F."/>
            <person name="Pallen M.J."/>
        </authorList>
    </citation>
    <scope>NUCLEOTIDE SEQUENCE</scope>
    <source>
        <strain evidence="4">ChiBcec21-2208</strain>
    </source>
</reference>
<feature type="domain" description="Helicase C-terminal" evidence="3">
    <location>
        <begin position="70"/>
        <end position="236"/>
    </location>
</feature>
<dbReference type="Proteomes" id="UP000782880">
    <property type="component" value="Unassembled WGS sequence"/>
</dbReference>
<evidence type="ECO:0000313" key="5">
    <source>
        <dbReference type="Proteomes" id="UP000782880"/>
    </source>
</evidence>
<dbReference type="InterPro" id="IPR027417">
    <property type="entry name" value="P-loop_NTPase"/>
</dbReference>
<dbReference type="InterPro" id="IPR052933">
    <property type="entry name" value="DNA_Protect_Modify"/>
</dbReference>
<feature type="non-terminal residue" evidence="4">
    <location>
        <position position="1"/>
    </location>
</feature>
<reference evidence="4" key="2">
    <citation type="submission" date="2021-09" db="EMBL/GenBank/DDBJ databases">
        <authorList>
            <person name="Gilroy R."/>
        </authorList>
    </citation>
    <scope>NUCLEOTIDE SEQUENCE</scope>
    <source>
        <strain evidence="4">ChiBcec21-2208</strain>
    </source>
</reference>
<evidence type="ECO:0000256" key="1">
    <source>
        <dbReference type="SAM" id="Coils"/>
    </source>
</evidence>
<sequence length="509" mass="56891">TPSDFQRDLVADLGERAEAVRNREVEPREDNMLKITSDGRKLALDQRLSDPALPDDPESKVNTCVRNVLQVWRDTEKIKGTQLVFCDLSTPKGDGSFNVYDDMKQKLMAQGVPPEEIAFIHDAKTEVQKAELFSKVRKGQVRVLLGSTAKMGAGTNVQTRLAALHHLDCPWRPADIEQREGRILRQGNINKTVKIYKYVTENTFDAYNWSILENKQKFIGQLMSGKNPSRSCEDVDEAALSYAEVKALASGDPRIIEMTDLDSQVTKLKLLKANHEGQRYQLEDQLIQFFPKAISRTQEQITGLEQDLAVVQAHPLPDKEHFSITVAGQTYTERKAAGQAIIDACTKMTDVAERVPLGEYRGFPMTLWADTSTQKFQVTMKHSLSHTIELGSDPVGNIARLENALAAIADHLEQNRGKLENLNAQMEEAKLEVKRPFPQEQELAEKTSRLNVLRIALNMDGKSTGKRERDKEELDGGKPSIKGMLKRLGVESAATASTPQKGKDMEVAI</sequence>
<evidence type="ECO:0000313" key="4">
    <source>
        <dbReference type="EMBL" id="HJG29557.1"/>
    </source>
</evidence>
<dbReference type="Gene3D" id="3.40.50.300">
    <property type="entry name" value="P-loop containing nucleotide triphosphate hydrolases"/>
    <property type="match status" value="1"/>
</dbReference>
<dbReference type="AlphaFoldDB" id="A0A921IP89"/>
<feature type="compositionally biased region" description="Basic and acidic residues" evidence="2">
    <location>
        <begin position="463"/>
        <end position="476"/>
    </location>
</feature>
<evidence type="ECO:0000256" key="2">
    <source>
        <dbReference type="SAM" id="MobiDB-lite"/>
    </source>
</evidence>
<dbReference type="PANTHER" id="PTHR41313">
    <property type="entry name" value="ADENINE-SPECIFIC METHYLTRANSFERASE"/>
    <property type="match status" value="1"/>
</dbReference>
<feature type="region of interest" description="Disordered" evidence="2">
    <location>
        <begin position="490"/>
        <end position="509"/>
    </location>
</feature>
<feature type="region of interest" description="Disordered" evidence="2">
    <location>
        <begin position="461"/>
        <end position="484"/>
    </location>
</feature>
<proteinExistence type="predicted"/>
<keyword evidence="4" id="KW-0067">ATP-binding</keyword>
<dbReference type="Pfam" id="PF00271">
    <property type="entry name" value="Helicase_C"/>
    <property type="match status" value="1"/>
</dbReference>
<keyword evidence="4" id="KW-0347">Helicase</keyword>
<evidence type="ECO:0000259" key="3">
    <source>
        <dbReference type="PROSITE" id="PS51194"/>
    </source>
</evidence>
<comment type="caution">
    <text evidence="4">The sequence shown here is derived from an EMBL/GenBank/DDBJ whole genome shotgun (WGS) entry which is preliminary data.</text>
</comment>
<keyword evidence="4" id="KW-0378">Hydrolase</keyword>